<comment type="similarity">
    <text evidence="10">Belongs to the NqrB/RnfD family.</text>
</comment>
<evidence type="ECO:0000256" key="4">
    <source>
        <dbReference type="ARBA" id="ARBA00022643"/>
    </source>
</evidence>
<comment type="subcellular location">
    <subcellularLocation>
        <location evidence="10">Cell membrane</location>
        <topology evidence="10">Multi-pass membrane protein</topology>
    </subcellularLocation>
</comment>
<feature type="transmembrane region" description="Helical" evidence="10">
    <location>
        <begin position="96"/>
        <end position="114"/>
    </location>
</feature>
<keyword evidence="11" id="KW-0830">Ubiquinone</keyword>
<feature type="transmembrane region" description="Helical" evidence="10">
    <location>
        <begin position="165"/>
        <end position="195"/>
    </location>
</feature>
<accession>H0UM82</accession>
<proteinExistence type="inferred from homology"/>
<feature type="transmembrane region" description="Helical" evidence="10">
    <location>
        <begin position="27"/>
        <end position="59"/>
    </location>
</feature>
<dbReference type="EMBL" id="CM001376">
    <property type="protein sequence ID" value="EHM13658.1"/>
    <property type="molecule type" value="Genomic_DNA"/>
</dbReference>
<evidence type="ECO:0000313" key="11">
    <source>
        <dbReference type="EMBL" id="EHM13658.1"/>
    </source>
</evidence>
<keyword evidence="12" id="KW-1185">Reference proteome</keyword>
<dbReference type="PANTHER" id="PTHR30578:SF0">
    <property type="entry name" value="ION-TRANSLOCATING OXIDOREDUCTASE COMPLEX SUBUNIT D"/>
    <property type="match status" value="1"/>
</dbReference>
<keyword evidence="8 10" id="KW-1133">Transmembrane helix</keyword>
<name>H0UM82_9BACT</name>
<evidence type="ECO:0000256" key="1">
    <source>
        <dbReference type="ARBA" id="ARBA00022448"/>
    </source>
</evidence>
<organism evidence="11 12">
    <name type="scientific">Jonquetella anthropi DSM 22815</name>
    <dbReference type="NCBI Taxonomy" id="885272"/>
    <lineage>
        <taxon>Bacteria</taxon>
        <taxon>Thermotogati</taxon>
        <taxon>Synergistota</taxon>
        <taxon>Synergistia</taxon>
        <taxon>Synergistales</taxon>
        <taxon>Dethiosulfovibrionaceae</taxon>
        <taxon>Jonquetella</taxon>
    </lineage>
</organism>
<evidence type="ECO:0000256" key="10">
    <source>
        <dbReference type="HAMAP-Rule" id="MF_00462"/>
    </source>
</evidence>
<dbReference type="EC" id="7.-.-.-" evidence="10"/>
<evidence type="ECO:0000256" key="3">
    <source>
        <dbReference type="ARBA" id="ARBA00022630"/>
    </source>
</evidence>
<sequence>MTDPRLYLSSSPHVGAPDSVSSIMGNVVLALVPSIVASVIFFGMHALAVTVVCVITCVATEALCTRLSGRVQTVGDLSAVVTGILLAFNLPPSVPLWLPVIGGVFAIGVVKFLFGGIGQNIVNPALAARAALLASWPALMTRWTLDGVSTATPLALLKHVPGGALPSFWSLFAGHVGGCLGETSALALLIGGAWLLYKKIISWHIPVVYLATVLVLTTLLGRHGFFTGNGIYELFAGGLMLGAFFMATDYTTSPFTKNGQMIFAAGCGVLTTVIRLYGGYTEGVSYSILIMNLFTPMIDRFMTPHVFGEVKH</sequence>
<dbReference type="AlphaFoldDB" id="H0UM82"/>
<feature type="transmembrane region" description="Helical" evidence="10">
    <location>
        <begin position="231"/>
        <end position="248"/>
    </location>
</feature>
<keyword evidence="6 10" id="KW-1278">Translocase</keyword>
<dbReference type="RefSeq" id="WP_008523245.1">
    <property type="nucleotide sequence ID" value="NZ_CM001376.1"/>
</dbReference>
<dbReference type="GO" id="GO:0005886">
    <property type="term" value="C:plasma membrane"/>
    <property type="evidence" value="ECO:0007669"/>
    <property type="project" value="UniProtKB-SubCell"/>
</dbReference>
<dbReference type="Pfam" id="PF03116">
    <property type="entry name" value="NQR2_RnfD_RnfE"/>
    <property type="match status" value="1"/>
</dbReference>
<dbReference type="HOGENOM" id="CLU_042020_1_0_0"/>
<comment type="subunit">
    <text evidence="10">The complex is composed of six subunits: RnfA, RnfB, RnfC, RnfD, RnfE and RnfG.</text>
</comment>
<evidence type="ECO:0000256" key="5">
    <source>
        <dbReference type="ARBA" id="ARBA00022692"/>
    </source>
</evidence>
<keyword evidence="5 10" id="KW-0812">Transmembrane</keyword>
<dbReference type="InterPro" id="IPR011303">
    <property type="entry name" value="RnfD_bac"/>
</dbReference>
<evidence type="ECO:0000256" key="2">
    <source>
        <dbReference type="ARBA" id="ARBA00022553"/>
    </source>
</evidence>
<keyword evidence="9 10" id="KW-0472">Membrane</keyword>
<dbReference type="OrthoDB" id="9776359at2"/>
<dbReference type="GO" id="GO:0055085">
    <property type="term" value="P:transmembrane transport"/>
    <property type="evidence" value="ECO:0007669"/>
    <property type="project" value="InterPro"/>
</dbReference>
<dbReference type="PANTHER" id="PTHR30578">
    <property type="entry name" value="ELECTRON TRANSPORT COMPLEX PROTEIN RNFD"/>
    <property type="match status" value="1"/>
</dbReference>
<gene>
    <name evidence="10" type="primary">rnfD</name>
    <name evidence="11" type="ORF">JonanDRAFT_1294</name>
</gene>
<evidence type="ECO:0000256" key="7">
    <source>
        <dbReference type="ARBA" id="ARBA00022982"/>
    </source>
</evidence>
<evidence type="ECO:0000256" key="9">
    <source>
        <dbReference type="ARBA" id="ARBA00023136"/>
    </source>
</evidence>
<protein>
    <recommendedName>
        <fullName evidence="10">Ion-translocating oxidoreductase complex subunit D</fullName>
        <ecNumber evidence="10">7.-.-.-</ecNumber>
    </recommendedName>
    <alternativeName>
        <fullName evidence="10">Rnf electron transport complex subunit D</fullName>
    </alternativeName>
</protein>
<keyword evidence="10" id="KW-1003">Cell membrane</keyword>
<comment type="cofactor">
    <cofactor evidence="10">
        <name>FMN</name>
        <dbReference type="ChEBI" id="CHEBI:58210"/>
    </cofactor>
</comment>
<evidence type="ECO:0000256" key="8">
    <source>
        <dbReference type="ARBA" id="ARBA00022989"/>
    </source>
</evidence>
<evidence type="ECO:0000256" key="6">
    <source>
        <dbReference type="ARBA" id="ARBA00022967"/>
    </source>
</evidence>
<keyword evidence="1 10" id="KW-0813">Transport</keyword>
<feature type="modified residue" description="FMN phosphoryl threonine" evidence="10">
    <location>
        <position position="152"/>
    </location>
</feature>
<evidence type="ECO:0000313" key="12">
    <source>
        <dbReference type="Proteomes" id="UP000003806"/>
    </source>
</evidence>
<feature type="transmembrane region" description="Helical" evidence="10">
    <location>
        <begin position="260"/>
        <end position="278"/>
    </location>
</feature>
<keyword evidence="7 10" id="KW-0249">Electron transport</keyword>
<dbReference type="Proteomes" id="UP000003806">
    <property type="component" value="Chromosome"/>
</dbReference>
<comment type="function">
    <text evidence="10">Part of a membrane-bound complex that couples electron transfer with translocation of ions across the membrane.</text>
</comment>
<dbReference type="GO" id="GO:0022900">
    <property type="term" value="P:electron transport chain"/>
    <property type="evidence" value="ECO:0007669"/>
    <property type="project" value="UniProtKB-UniRule"/>
</dbReference>
<keyword evidence="4 10" id="KW-0288">FMN</keyword>
<keyword evidence="2 10" id="KW-0597">Phosphoprotein</keyword>
<keyword evidence="3 10" id="KW-0285">Flavoprotein</keyword>
<reference evidence="11 12" key="1">
    <citation type="submission" date="2011-11" db="EMBL/GenBank/DDBJ databases">
        <title>The Noncontiguous Finished genome of Jonquetella anthropi DSM 22815.</title>
        <authorList>
            <consortium name="US DOE Joint Genome Institute (JGI-PGF)"/>
            <person name="Lucas S."/>
            <person name="Copeland A."/>
            <person name="Lapidus A."/>
            <person name="Glavina del Rio T."/>
            <person name="Dalin E."/>
            <person name="Tice H."/>
            <person name="Bruce D."/>
            <person name="Goodwin L."/>
            <person name="Pitluck S."/>
            <person name="Peters L."/>
            <person name="Mikhailova N."/>
            <person name="Held B."/>
            <person name="Kyrpides N."/>
            <person name="Mavromatis K."/>
            <person name="Ivanova N."/>
            <person name="Markowitz V."/>
            <person name="Cheng J.-F."/>
            <person name="Hugenholtz P."/>
            <person name="Woyke T."/>
            <person name="Wu D."/>
            <person name="Gronow S."/>
            <person name="Wellnitz S."/>
            <person name="Brambilla E."/>
            <person name="Klenk H.-P."/>
            <person name="Eisen J.A."/>
        </authorList>
    </citation>
    <scope>NUCLEOTIDE SEQUENCE [LARGE SCALE GENOMIC DNA]</scope>
    <source>
        <strain evidence="11 12">DSM 22815</strain>
    </source>
</reference>
<dbReference type="STRING" id="885272.JonanDRAFT_1294"/>
<dbReference type="HAMAP" id="MF_00462">
    <property type="entry name" value="RsxD_RnfD"/>
    <property type="match status" value="1"/>
</dbReference>
<dbReference type="InterPro" id="IPR004338">
    <property type="entry name" value="NqrB/RnfD"/>
</dbReference>
<comment type="caution">
    <text evidence="10">Lacks conserved residue(s) required for the propagation of feature annotation.</text>
</comment>
<dbReference type="eggNOG" id="COG4658">
    <property type="taxonomic scope" value="Bacteria"/>
</dbReference>
<feature type="transmembrane region" description="Helical" evidence="10">
    <location>
        <begin position="207"/>
        <end position="225"/>
    </location>
</feature>